<proteinExistence type="predicted"/>
<dbReference type="GeneID" id="89290182"/>
<evidence type="ECO:0000313" key="6">
    <source>
        <dbReference type="Proteomes" id="UP001341135"/>
    </source>
</evidence>
<dbReference type="PANTHER" id="PTHR13451">
    <property type="entry name" value="CLASS II CROSSOVER JUNCTION ENDONUCLEASE MUS81"/>
    <property type="match status" value="1"/>
</dbReference>
<keyword evidence="1" id="KW-0227">DNA damage</keyword>
<keyword evidence="3" id="KW-0234">DNA repair</keyword>
<dbReference type="EMBL" id="AP028907">
    <property type="protein sequence ID" value="BES82610.1"/>
    <property type="molecule type" value="Genomic_DNA"/>
</dbReference>
<accession>A0ABM8J0U7</accession>
<keyword evidence="6" id="KW-1185">Reference proteome</keyword>
<keyword evidence="2" id="KW-0378">Hydrolase</keyword>
<protein>
    <recommendedName>
        <fullName evidence="4">ERCC4 domain-containing protein</fullName>
    </recommendedName>
</protein>
<organism evidence="5 6">
    <name type="scientific">Pyrodictium abyssi</name>
    <dbReference type="NCBI Taxonomy" id="54256"/>
    <lineage>
        <taxon>Archaea</taxon>
        <taxon>Thermoproteota</taxon>
        <taxon>Thermoprotei</taxon>
        <taxon>Desulfurococcales</taxon>
        <taxon>Pyrodictiaceae</taxon>
        <taxon>Pyrodictium</taxon>
    </lineage>
</organism>
<gene>
    <name evidence="5" type="ORF">PABY_21770</name>
</gene>
<dbReference type="Pfam" id="PF02732">
    <property type="entry name" value="ERCC4"/>
    <property type="match status" value="1"/>
</dbReference>
<sequence length="241" mass="27570">MGILSEQLLHPVDVVVDSREASKNKDIVDELRRKGLRVAIQALEAGDYYLLARDHRRALLVERKTVTDFANSIRDNRIWEQAKLLREAAQKEGVKPLIILEGWLGVIEKRTRWNIAALLRILDELVLDWGIPVIPTHNKRATVAWLAAKAKSLGKTEEKRVIRLRVEKKPLTLNERILYVAEGLVGPTLARRLLEKFGTLRRIANASIQELMTVDGIGEKRAKEIYAIFNTTWEPNDKDEM</sequence>
<reference evidence="5 6" key="1">
    <citation type="submission" date="2023-09" db="EMBL/GenBank/DDBJ databases">
        <title>Pyrofollis japonicus gen. nov. sp. nov., a novel member of the family Pyrodictiaceae isolated from the Iheya North hydrothermal field.</title>
        <authorList>
            <person name="Miyazaki U."/>
            <person name="Sanari M."/>
            <person name="Tame A."/>
            <person name="Kitajima M."/>
            <person name="Okamoto A."/>
            <person name="Sawayama S."/>
            <person name="Miyazaki J."/>
            <person name="Takai K."/>
            <person name="Nakagawa S."/>
        </authorList>
    </citation>
    <scope>NUCLEOTIDE SEQUENCE [LARGE SCALE GENOMIC DNA]</scope>
    <source>
        <strain evidence="5 6">AV2</strain>
    </source>
</reference>
<dbReference type="PANTHER" id="PTHR13451:SF0">
    <property type="entry name" value="CROSSOVER JUNCTION ENDONUCLEASE MUS81"/>
    <property type="match status" value="1"/>
</dbReference>
<dbReference type="InterPro" id="IPR010994">
    <property type="entry name" value="RuvA_2-like"/>
</dbReference>
<dbReference type="InterPro" id="IPR041663">
    <property type="entry name" value="DisA/LigA_HHH"/>
</dbReference>
<dbReference type="SMART" id="SM00891">
    <property type="entry name" value="ERCC4"/>
    <property type="match status" value="1"/>
</dbReference>
<dbReference type="Pfam" id="PF12826">
    <property type="entry name" value="HHH_2"/>
    <property type="match status" value="1"/>
</dbReference>
<dbReference type="InterPro" id="IPR006166">
    <property type="entry name" value="ERCC4_domain"/>
</dbReference>
<dbReference type="Proteomes" id="UP001341135">
    <property type="component" value="Chromosome"/>
</dbReference>
<dbReference type="Gene3D" id="1.10.150.20">
    <property type="entry name" value="5' to 3' exonuclease, C-terminal subdomain"/>
    <property type="match status" value="1"/>
</dbReference>
<dbReference type="RefSeq" id="WP_338250094.1">
    <property type="nucleotide sequence ID" value="NZ_AP028907.1"/>
</dbReference>
<evidence type="ECO:0000256" key="2">
    <source>
        <dbReference type="ARBA" id="ARBA00022801"/>
    </source>
</evidence>
<dbReference type="Gene3D" id="3.40.50.10130">
    <property type="match status" value="1"/>
</dbReference>
<evidence type="ECO:0000259" key="4">
    <source>
        <dbReference type="SMART" id="SM00891"/>
    </source>
</evidence>
<dbReference type="InterPro" id="IPR011335">
    <property type="entry name" value="Restrct_endonuc-II-like"/>
</dbReference>
<dbReference type="SUPFAM" id="SSF52980">
    <property type="entry name" value="Restriction endonuclease-like"/>
    <property type="match status" value="1"/>
</dbReference>
<evidence type="ECO:0000256" key="3">
    <source>
        <dbReference type="ARBA" id="ARBA00023204"/>
    </source>
</evidence>
<name>A0ABM8J0U7_9CREN</name>
<dbReference type="InterPro" id="IPR033309">
    <property type="entry name" value="Mus81"/>
</dbReference>
<evidence type="ECO:0000256" key="1">
    <source>
        <dbReference type="ARBA" id="ARBA00022763"/>
    </source>
</evidence>
<feature type="domain" description="ERCC4" evidence="4">
    <location>
        <begin position="13"/>
        <end position="104"/>
    </location>
</feature>
<dbReference type="SUPFAM" id="SSF47781">
    <property type="entry name" value="RuvA domain 2-like"/>
    <property type="match status" value="1"/>
</dbReference>
<evidence type="ECO:0000313" key="5">
    <source>
        <dbReference type="EMBL" id="BES82610.1"/>
    </source>
</evidence>